<dbReference type="STRING" id="857265.WG78_08465"/>
<accession>A0A0N0GPB9</accession>
<feature type="domain" description="ABC transporter" evidence="6">
    <location>
        <begin position="2"/>
        <end position="226"/>
    </location>
</feature>
<protein>
    <submittedName>
        <fullName evidence="7">Iron(3+)-hydroxamate import ATP-binding protein FhuC</fullName>
        <ecNumber evidence="7">3.6.3.34</ecNumber>
    </submittedName>
</protein>
<comment type="caution">
    <text evidence="7">The sequence shown here is derived from an EMBL/GenBank/DDBJ whole genome shotgun (WGS) entry which is preliminary data.</text>
</comment>
<dbReference type="GO" id="GO:0005524">
    <property type="term" value="F:ATP binding"/>
    <property type="evidence" value="ECO:0007669"/>
    <property type="project" value="UniProtKB-KW"/>
</dbReference>
<organism evidence="7 8">
    <name type="scientific">Amantichitinum ursilacus</name>
    <dbReference type="NCBI Taxonomy" id="857265"/>
    <lineage>
        <taxon>Bacteria</taxon>
        <taxon>Pseudomonadati</taxon>
        <taxon>Pseudomonadota</taxon>
        <taxon>Betaproteobacteria</taxon>
        <taxon>Neisseriales</taxon>
        <taxon>Chitinibacteraceae</taxon>
        <taxon>Amantichitinum</taxon>
    </lineage>
</organism>
<dbReference type="AlphaFoldDB" id="A0A0N0GPB9"/>
<proteinExistence type="inferred from homology"/>
<dbReference type="InterPro" id="IPR017871">
    <property type="entry name" value="ABC_transporter-like_CS"/>
</dbReference>
<sequence length="238" mass="26261">MIRLDDVTVCYRKHPAVHHLTGTFTAGGLTAVVGPNGAGKTTLLKAITRQQALTTGTIHVDGDIAYLPQMAELDRQFPLTVSELVLAGAWKRRGGLRALDGEETDRADEALERVGLSGFGQRTIATLSGGQLQRARFARLLVQDTPIILLDEPFNNVDTRTRDTLLAILAHWRAQQRTVAVVVHDMGLAHEHFPETLLLAHEVIAWGDTASTLSEDNLQRAQQMTEYWQNDAPWCARP</sequence>
<dbReference type="SMART" id="SM00382">
    <property type="entry name" value="AAA"/>
    <property type="match status" value="1"/>
</dbReference>
<keyword evidence="7" id="KW-0378">Hydrolase</keyword>
<evidence type="ECO:0000259" key="6">
    <source>
        <dbReference type="PROSITE" id="PS50893"/>
    </source>
</evidence>
<dbReference type="InterPro" id="IPR050153">
    <property type="entry name" value="Metal_Ion_Import_ABC"/>
</dbReference>
<keyword evidence="3" id="KW-1003">Cell membrane</keyword>
<evidence type="ECO:0000256" key="2">
    <source>
        <dbReference type="ARBA" id="ARBA00022448"/>
    </source>
</evidence>
<name>A0A0N0GPB9_9NEIS</name>
<keyword evidence="4" id="KW-0547">Nucleotide-binding</keyword>
<keyword evidence="8" id="KW-1185">Reference proteome</keyword>
<reference evidence="7 8" key="1">
    <citation type="submission" date="2015-07" db="EMBL/GenBank/DDBJ databases">
        <title>Draft genome sequence of the Amantichitinum ursilacus IGB-41, a new chitin-degrading bacterium.</title>
        <authorList>
            <person name="Kirstahler P."/>
            <person name="Guenther M."/>
            <person name="Grumaz C."/>
            <person name="Rupp S."/>
            <person name="Zibek S."/>
            <person name="Sohn K."/>
        </authorList>
    </citation>
    <scope>NUCLEOTIDE SEQUENCE [LARGE SCALE GENOMIC DNA]</scope>
    <source>
        <strain evidence="7 8">IGB-41</strain>
    </source>
</reference>
<dbReference type="GO" id="GO:0016887">
    <property type="term" value="F:ATP hydrolysis activity"/>
    <property type="evidence" value="ECO:0007669"/>
    <property type="project" value="InterPro"/>
</dbReference>
<dbReference type="InterPro" id="IPR003439">
    <property type="entry name" value="ABC_transporter-like_ATP-bd"/>
</dbReference>
<dbReference type="Pfam" id="PF00005">
    <property type="entry name" value="ABC_tran"/>
    <property type="match status" value="1"/>
</dbReference>
<evidence type="ECO:0000256" key="3">
    <source>
        <dbReference type="ARBA" id="ARBA00022475"/>
    </source>
</evidence>
<dbReference type="PANTHER" id="PTHR42734">
    <property type="entry name" value="METAL TRANSPORT SYSTEM ATP-BINDING PROTEIN TM_0124-RELATED"/>
    <property type="match status" value="1"/>
</dbReference>
<dbReference type="PROSITE" id="PS50893">
    <property type="entry name" value="ABC_TRANSPORTER_2"/>
    <property type="match status" value="1"/>
</dbReference>
<keyword evidence="5 7" id="KW-0067">ATP-binding</keyword>
<keyword evidence="3" id="KW-0472">Membrane</keyword>
<dbReference type="EC" id="3.6.3.34" evidence="7"/>
<evidence type="ECO:0000313" key="8">
    <source>
        <dbReference type="Proteomes" id="UP000037939"/>
    </source>
</evidence>
<evidence type="ECO:0000256" key="5">
    <source>
        <dbReference type="ARBA" id="ARBA00022840"/>
    </source>
</evidence>
<evidence type="ECO:0000256" key="4">
    <source>
        <dbReference type="ARBA" id="ARBA00022741"/>
    </source>
</evidence>
<dbReference type="Proteomes" id="UP000037939">
    <property type="component" value="Unassembled WGS sequence"/>
</dbReference>
<evidence type="ECO:0000256" key="1">
    <source>
        <dbReference type="ARBA" id="ARBA00005417"/>
    </source>
</evidence>
<comment type="similarity">
    <text evidence="1">Belongs to the ABC transporter superfamily.</text>
</comment>
<gene>
    <name evidence="7" type="primary">fhuC</name>
    <name evidence="7" type="ORF">WG78_08465</name>
</gene>
<dbReference type="Gene3D" id="3.40.50.300">
    <property type="entry name" value="P-loop containing nucleotide triphosphate hydrolases"/>
    <property type="match status" value="1"/>
</dbReference>
<keyword evidence="2" id="KW-0813">Transport</keyword>
<evidence type="ECO:0000313" key="7">
    <source>
        <dbReference type="EMBL" id="KPC53540.1"/>
    </source>
</evidence>
<dbReference type="InterPro" id="IPR003593">
    <property type="entry name" value="AAA+_ATPase"/>
</dbReference>
<dbReference type="SUPFAM" id="SSF52540">
    <property type="entry name" value="P-loop containing nucleoside triphosphate hydrolases"/>
    <property type="match status" value="1"/>
</dbReference>
<dbReference type="OrthoDB" id="9806726at2"/>
<dbReference type="CDD" id="cd03235">
    <property type="entry name" value="ABC_Metallic_Cations"/>
    <property type="match status" value="1"/>
</dbReference>
<dbReference type="PANTHER" id="PTHR42734:SF5">
    <property type="entry name" value="IRON TRANSPORT SYSTEM ATP-BINDING PROTEIN HI_0361-RELATED"/>
    <property type="match status" value="1"/>
</dbReference>
<dbReference type="EMBL" id="LAQT01000006">
    <property type="protein sequence ID" value="KPC53540.1"/>
    <property type="molecule type" value="Genomic_DNA"/>
</dbReference>
<dbReference type="PROSITE" id="PS00211">
    <property type="entry name" value="ABC_TRANSPORTER_1"/>
    <property type="match status" value="1"/>
</dbReference>
<dbReference type="InterPro" id="IPR027417">
    <property type="entry name" value="P-loop_NTPase"/>
</dbReference>